<dbReference type="PROSITE" id="PS50887">
    <property type="entry name" value="GGDEF"/>
    <property type="match status" value="1"/>
</dbReference>
<dbReference type="Pfam" id="PF00563">
    <property type="entry name" value="EAL"/>
    <property type="match status" value="1"/>
</dbReference>
<name>A0A2N3Y8S8_SACSN</name>
<feature type="domain" description="EAL" evidence="3">
    <location>
        <begin position="460"/>
        <end position="717"/>
    </location>
</feature>
<dbReference type="InterPro" id="IPR029787">
    <property type="entry name" value="Nucleotide_cyclase"/>
</dbReference>
<dbReference type="InterPro" id="IPR000700">
    <property type="entry name" value="PAS-assoc_C"/>
</dbReference>
<dbReference type="InterPro" id="IPR052155">
    <property type="entry name" value="Biofilm_reg_signaling"/>
</dbReference>
<evidence type="ECO:0000313" key="5">
    <source>
        <dbReference type="EMBL" id="PKW19283.1"/>
    </source>
</evidence>
<dbReference type="SMART" id="SM00091">
    <property type="entry name" value="PAS"/>
    <property type="match status" value="1"/>
</dbReference>
<gene>
    <name evidence="5" type="ORF">A8926_7447</name>
</gene>
<dbReference type="PROSITE" id="PS50113">
    <property type="entry name" value="PAC"/>
    <property type="match status" value="1"/>
</dbReference>
<dbReference type="PROSITE" id="PS50112">
    <property type="entry name" value="PAS"/>
    <property type="match status" value="1"/>
</dbReference>
<dbReference type="CDD" id="cd01948">
    <property type="entry name" value="EAL"/>
    <property type="match status" value="1"/>
</dbReference>
<evidence type="ECO:0000259" key="3">
    <source>
        <dbReference type="PROSITE" id="PS50883"/>
    </source>
</evidence>
<dbReference type="InterPro" id="IPR013767">
    <property type="entry name" value="PAS_fold"/>
</dbReference>
<reference evidence="5" key="1">
    <citation type="submission" date="2017-12" db="EMBL/GenBank/DDBJ databases">
        <title>Sequencing the genomes of 1000 Actinobacteria strains.</title>
        <authorList>
            <person name="Klenk H.-P."/>
        </authorList>
    </citation>
    <scope>NUCLEOTIDE SEQUENCE [LARGE SCALE GENOMIC DNA]</scope>
    <source>
        <strain evidence="5">DSM 44228</strain>
    </source>
</reference>
<proteinExistence type="predicted"/>
<dbReference type="InterPro" id="IPR035965">
    <property type="entry name" value="PAS-like_dom_sf"/>
</dbReference>
<dbReference type="SMART" id="SM00052">
    <property type="entry name" value="EAL"/>
    <property type="match status" value="1"/>
</dbReference>
<dbReference type="Proteomes" id="UP000233786">
    <property type="component" value="Unassembled WGS sequence"/>
</dbReference>
<dbReference type="CDD" id="cd00130">
    <property type="entry name" value="PAS"/>
    <property type="match status" value="1"/>
</dbReference>
<dbReference type="SUPFAM" id="SSF141868">
    <property type="entry name" value="EAL domain-like"/>
    <property type="match status" value="1"/>
</dbReference>
<sequence length="719" mass="79291">MREGTPDAPQGMPDVLIPQRYDADWRVAVARRWAARLSTAADIPLAREVVEQTLLELVDRAIGALDDPSTVDEAGRAVGSRLAEIHATGEDSLPLSLNLLRDELVRPGNDEVRRILALVTAIAAGYAAADRENTFVQQETLKKDLLRSKLKADRELAASEARFCEVFATTQIGIAICDIEGKFAQVNPAFEVTLGYQAQDLASMTIHDLFHSDDAEYLAAAYRELADGGSSKRLGDRKRLLRANGEEAWAYLAVSVLRGSDGAPRHFVTTVEDITELHLLQDRLQYQALHDALTGLPNRQFFRTRLEAMLASLPGHAQLSLYHLGLDGFELINDGLGYEVGDQVIKAVARRLEQLFEDEEAIVARFGGTEFAILLLEQEKTPPVTTLTQQINELLAEPVHVDGHGIAASAGIGVVQRALTDADASNMLWAADVALRRAEAAGKRQWALFDPDKAPEERIESKLAAVMPGGLEMGEFDVVYRPLVYMDTGELVVLEAELRWETSEYGTLEHDECLRLAERSGVTLSLRDWMLETAWQQLCEWHADGHRVQLKLALSPNQGQDPDLAAVIHQVLDACEVDATWLRLCMPLAAVRGDNEEARDNVRYLNSRGIKTSLHSFHGSPDELRLLRELPIDAVRLADELVDLVHAADSANLPEVQAIHGLVPLVHACGARLWVRGVDTEEQARIWRGMNCEVGAGALFGDPLLSFDVPDFLHGVQPH</sequence>
<accession>A0A2N3Y8S8</accession>
<dbReference type="InterPro" id="IPR000160">
    <property type="entry name" value="GGDEF_dom"/>
</dbReference>
<dbReference type="Pfam" id="PF00990">
    <property type="entry name" value="GGDEF"/>
    <property type="match status" value="1"/>
</dbReference>
<dbReference type="Gene3D" id="3.30.450.20">
    <property type="entry name" value="PAS domain"/>
    <property type="match status" value="1"/>
</dbReference>
<dbReference type="GO" id="GO:0006355">
    <property type="term" value="P:regulation of DNA-templated transcription"/>
    <property type="evidence" value="ECO:0007669"/>
    <property type="project" value="InterPro"/>
</dbReference>
<comment type="caution">
    <text evidence="5">The sequence shown here is derived from an EMBL/GenBank/DDBJ whole genome shotgun (WGS) entry which is preliminary data.</text>
</comment>
<dbReference type="Gene3D" id="3.30.70.270">
    <property type="match status" value="1"/>
</dbReference>
<dbReference type="NCBIfam" id="TIGR00229">
    <property type="entry name" value="sensory_box"/>
    <property type="match status" value="1"/>
</dbReference>
<evidence type="ECO:0000313" key="6">
    <source>
        <dbReference type="Proteomes" id="UP000233786"/>
    </source>
</evidence>
<dbReference type="CDD" id="cd01949">
    <property type="entry name" value="GGDEF"/>
    <property type="match status" value="1"/>
</dbReference>
<dbReference type="STRING" id="994479.GCA_000194155_00720"/>
<evidence type="ECO:0000259" key="2">
    <source>
        <dbReference type="PROSITE" id="PS50113"/>
    </source>
</evidence>
<dbReference type="SMART" id="SM00267">
    <property type="entry name" value="GGDEF"/>
    <property type="match status" value="1"/>
</dbReference>
<dbReference type="AlphaFoldDB" id="A0A2N3Y8S8"/>
<feature type="domain" description="GGDEF" evidence="4">
    <location>
        <begin position="317"/>
        <end position="451"/>
    </location>
</feature>
<keyword evidence="6" id="KW-1185">Reference proteome</keyword>
<dbReference type="InterPro" id="IPR001633">
    <property type="entry name" value="EAL_dom"/>
</dbReference>
<feature type="domain" description="PAS" evidence="1">
    <location>
        <begin position="159"/>
        <end position="229"/>
    </location>
</feature>
<dbReference type="InterPro" id="IPR035919">
    <property type="entry name" value="EAL_sf"/>
</dbReference>
<evidence type="ECO:0000259" key="4">
    <source>
        <dbReference type="PROSITE" id="PS50887"/>
    </source>
</evidence>
<dbReference type="PANTHER" id="PTHR44757:SF2">
    <property type="entry name" value="BIOFILM ARCHITECTURE MAINTENANCE PROTEIN MBAA"/>
    <property type="match status" value="1"/>
</dbReference>
<dbReference type="InterPro" id="IPR043128">
    <property type="entry name" value="Rev_trsase/Diguanyl_cyclase"/>
</dbReference>
<evidence type="ECO:0000259" key="1">
    <source>
        <dbReference type="PROSITE" id="PS50112"/>
    </source>
</evidence>
<dbReference type="NCBIfam" id="TIGR00254">
    <property type="entry name" value="GGDEF"/>
    <property type="match status" value="1"/>
</dbReference>
<organism evidence="5 6">
    <name type="scientific">Saccharopolyspora spinosa</name>
    <dbReference type="NCBI Taxonomy" id="60894"/>
    <lineage>
        <taxon>Bacteria</taxon>
        <taxon>Bacillati</taxon>
        <taxon>Actinomycetota</taxon>
        <taxon>Actinomycetes</taxon>
        <taxon>Pseudonocardiales</taxon>
        <taxon>Pseudonocardiaceae</taxon>
        <taxon>Saccharopolyspora</taxon>
    </lineage>
</organism>
<dbReference type="SUPFAM" id="SSF55073">
    <property type="entry name" value="Nucleotide cyclase"/>
    <property type="match status" value="1"/>
</dbReference>
<protein>
    <submittedName>
        <fullName evidence="5">PAS domain S-box-containing protein/diguanylate cyclase (GGDEF)-like protein</fullName>
    </submittedName>
</protein>
<dbReference type="Gene3D" id="3.20.20.450">
    <property type="entry name" value="EAL domain"/>
    <property type="match status" value="1"/>
</dbReference>
<dbReference type="PROSITE" id="PS50883">
    <property type="entry name" value="EAL"/>
    <property type="match status" value="1"/>
</dbReference>
<dbReference type="EMBL" id="PJNB01000001">
    <property type="protein sequence ID" value="PKW19283.1"/>
    <property type="molecule type" value="Genomic_DNA"/>
</dbReference>
<feature type="domain" description="PAC" evidence="2">
    <location>
        <begin position="234"/>
        <end position="286"/>
    </location>
</feature>
<dbReference type="RefSeq" id="WP_237710437.1">
    <property type="nucleotide sequence ID" value="NZ_CP061007.1"/>
</dbReference>
<dbReference type="SUPFAM" id="SSF55785">
    <property type="entry name" value="PYP-like sensor domain (PAS domain)"/>
    <property type="match status" value="1"/>
</dbReference>
<dbReference type="InterPro" id="IPR000014">
    <property type="entry name" value="PAS"/>
</dbReference>
<dbReference type="Pfam" id="PF00989">
    <property type="entry name" value="PAS"/>
    <property type="match status" value="1"/>
</dbReference>
<dbReference type="PANTHER" id="PTHR44757">
    <property type="entry name" value="DIGUANYLATE CYCLASE DGCP"/>
    <property type="match status" value="1"/>
</dbReference>